<dbReference type="Proteomes" id="UP001075354">
    <property type="component" value="Chromosome 8"/>
</dbReference>
<evidence type="ECO:0000256" key="1">
    <source>
        <dbReference type="SAM" id="MobiDB-lite"/>
    </source>
</evidence>
<feature type="compositionally biased region" description="Low complexity" evidence="1">
    <location>
        <begin position="145"/>
        <end position="166"/>
    </location>
</feature>
<evidence type="ECO:0008006" key="4">
    <source>
        <dbReference type="Google" id="ProtNLM"/>
    </source>
</evidence>
<reference evidence="2" key="1">
    <citation type="submission" date="2022-12" db="EMBL/GenBank/DDBJ databases">
        <title>Chromosome-level genome assembly of the bean flower thrips Megalurothrips usitatus.</title>
        <authorList>
            <person name="Ma L."/>
            <person name="Liu Q."/>
            <person name="Li H."/>
            <person name="Cai W."/>
        </authorList>
    </citation>
    <scope>NUCLEOTIDE SEQUENCE</scope>
    <source>
        <strain evidence="2">Cailab_2022a</strain>
    </source>
</reference>
<dbReference type="EMBL" id="JAPTSV010000008">
    <property type="protein sequence ID" value="KAJ1524998.1"/>
    <property type="molecule type" value="Genomic_DNA"/>
</dbReference>
<feature type="region of interest" description="Disordered" evidence="1">
    <location>
        <begin position="145"/>
        <end position="180"/>
    </location>
</feature>
<dbReference type="AlphaFoldDB" id="A0AAV7XH01"/>
<organism evidence="2 3">
    <name type="scientific">Megalurothrips usitatus</name>
    <name type="common">bean blossom thrips</name>
    <dbReference type="NCBI Taxonomy" id="439358"/>
    <lineage>
        <taxon>Eukaryota</taxon>
        <taxon>Metazoa</taxon>
        <taxon>Ecdysozoa</taxon>
        <taxon>Arthropoda</taxon>
        <taxon>Hexapoda</taxon>
        <taxon>Insecta</taxon>
        <taxon>Pterygota</taxon>
        <taxon>Neoptera</taxon>
        <taxon>Paraneoptera</taxon>
        <taxon>Thysanoptera</taxon>
        <taxon>Terebrantia</taxon>
        <taxon>Thripoidea</taxon>
        <taxon>Thripidae</taxon>
        <taxon>Megalurothrips</taxon>
    </lineage>
</organism>
<evidence type="ECO:0000313" key="2">
    <source>
        <dbReference type="EMBL" id="KAJ1524998.1"/>
    </source>
</evidence>
<sequence>MAVVGAVDSGGAVRVRGGGLDWTERVTCSQASGSLVLAVLAAAAVLAPADALPAPEAEVAPPPTDAPLAKLFMITQSPAQAIEDAIRYDPDVAAALQSNDTQLYLLKSVTYTNGTAEDLGLPKEELFPEGAPDRVRVADKIVYSSPLNSSSSSSTTPDPTSTSAPTGVHATLQLVPVPIN</sequence>
<accession>A0AAV7XH01</accession>
<gene>
    <name evidence="2" type="ORF">ONE63_009848</name>
</gene>
<comment type="caution">
    <text evidence="2">The sequence shown here is derived from an EMBL/GenBank/DDBJ whole genome shotgun (WGS) entry which is preliminary data.</text>
</comment>
<proteinExistence type="predicted"/>
<name>A0AAV7XH01_9NEOP</name>
<evidence type="ECO:0000313" key="3">
    <source>
        <dbReference type="Proteomes" id="UP001075354"/>
    </source>
</evidence>
<protein>
    <recommendedName>
        <fullName evidence="4">Inhibitor I9 domain-containing protein</fullName>
    </recommendedName>
</protein>
<keyword evidence="3" id="KW-1185">Reference proteome</keyword>